<dbReference type="EC" id="3.1.31.1" evidence="5"/>
<dbReference type="InterPro" id="IPR002071">
    <property type="entry name" value="Thermonucl_AS"/>
</dbReference>
<comment type="caution">
    <text evidence="5">The sequence shown here is derived from an EMBL/GenBank/DDBJ whole genome shotgun (WGS) entry which is preliminary data.</text>
</comment>
<dbReference type="CDD" id="cd00175">
    <property type="entry name" value="SNc"/>
    <property type="match status" value="1"/>
</dbReference>
<dbReference type="OrthoDB" id="9805504at2"/>
<organism evidence="5 6">
    <name type="scientific">Adhaeribacter pallidiroseus</name>
    <dbReference type="NCBI Taxonomy" id="2072847"/>
    <lineage>
        <taxon>Bacteria</taxon>
        <taxon>Pseudomonadati</taxon>
        <taxon>Bacteroidota</taxon>
        <taxon>Cytophagia</taxon>
        <taxon>Cytophagales</taxon>
        <taxon>Hymenobacteraceae</taxon>
        <taxon>Adhaeribacter</taxon>
    </lineage>
</organism>
<gene>
    <name evidence="5" type="ORF">AHMF7616_04700</name>
</gene>
<dbReference type="InterPro" id="IPR035437">
    <property type="entry name" value="SNase_OB-fold_sf"/>
</dbReference>
<evidence type="ECO:0000259" key="4">
    <source>
        <dbReference type="PROSITE" id="PS50830"/>
    </source>
</evidence>
<dbReference type="GO" id="GO:0003676">
    <property type="term" value="F:nucleic acid binding"/>
    <property type="evidence" value="ECO:0007669"/>
    <property type="project" value="InterPro"/>
</dbReference>
<dbReference type="GO" id="GO:1990599">
    <property type="term" value="F:3' overhang single-stranded DNA endodeoxyribonuclease activity"/>
    <property type="evidence" value="ECO:0007669"/>
    <property type="project" value="UniProtKB-EC"/>
</dbReference>
<accession>A0A369QTB6</accession>
<dbReference type="Proteomes" id="UP000253919">
    <property type="component" value="Unassembled WGS sequence"/>
</dbReference>
<name>A0A369QTB6_9BACT</name>
<keyword evidence="6" id="KW-1185">Reference proteome</keyword>
<proteinExistence type="predicted"/>
<protein>
    <submittedName>
        <fullName evidence="5">Micrococcal nuclease</fullName>
        <ecNumber evidence="5">3.1.31.1</ecNumber>
    </submittedName>
</protein>
<evidence type="ECO:0000313" key="5">
    <source>
        <dbReference type="EMBL" id="RDC66069.1"/>
    </source>
</evidence>
<dbReference type="EMBL" id="QASA01000001">
    <property type="protein sequence ID" value="RDC66069.1"/>
    <property type="molecule type" value="Genomic_DNA"/>
</dbReference>
<dbReference type="PROSITE" id="PS50830">
    <property type="entry name" value="TNASE_3"/>
    <property type="match status" value="1"/>
</dbReference>
<dbReference type="RefSeq" id="WP_115374983.1">
    <property type="nucleotide sequence ID" value="NZ_QASA01000001.1"/>
</dbReference>
<sequence length="249" mass="28248">MNRVKRLRSVHPTYYYFLFWLAIWSCRQKQPETLLATPEAATTGYKVIAIKDGDTIELLKDGKPLRVRLLGVDAPEKNQDYGTVARQFTSDLCFNKVVQLIVDGQDRYGRTVGTIVLPDGRTLNNELVRNGYAWHYKAYSRDQTLAQLETEARQNRRGLWEKSRPVAPWDFRKSRRQANNPASTAQAIPLPSDASRRVFICTSAGATTYHLRKTCSVLKRCKAGSEVVTRGTAVVNRRRTVCKVCAKPV</sequence>
<evidence type="ECO:0000256" key="3">
    <source>
        <dbReference type="ARBA" id="ARBA00022801"/>
    </source>
</evidence>
<dbReference type="AlphaFoldDB" id="A0A369QTB6"/>
<dbReference type="PANTHER" id="PTHR12302:SF3">
    <property type="entry name" value="SERINE_THREONINE-PROTEIN KINASE 31"/>
    <property type="match status" value="1"/>
</dbReference>
<feature type="domain" description="TNase-like" evidence="4">
    <location>
        <begin position="41"/>
        <end position="162"/>
    </location>
</feature>
<dbReference type="PANTHER" id="PTHR12302">
    <property type="entry name" value="EBNA2 BINDING PROTEIN P100"/>
    <property type="match status" value="1"/>
</dbReference>
<keyword evidence="2" id="KW-0255">Endonuclease</keyword>
<keyword evidence="3 5" id="KW-0378">Hydrolase</keyword>
<evidence type="ECO:0000313" key="6">
    <source>
        <dbReference type="Proteomes" id="UP000253919"/>
    </source>
</evidence>
<evidence type="ECO:0000256" key="2">
    <source>
        <dbReference type="ARBA" id="ARBA00022759"/>
    </source>
</evidence>
<dbReference type="Gene3D" id="2.40.50.90">
    <property type="match status" value="1"/>
</dbReference>
<dbReference type="Pfam" id="PF00565">
    <property type="entry name" value="SNase"/>
    <property type="match status" value="1"/>
</dbReference>
<dbReference type="InterPro" id="IPR016071">
    <property type="entry name" value="Staphylococal_nuclease_OB-fold"/>
</dbReference>
<dbReference type="SUPFAM" id="SSF50199">
    <property type="entry name" value="Staphylococcal nuclease"/>
    <property type="match status" value="1"/>
</dbReference>
<dbReference type="SMART" id="SM00318">
    <property type="entry name" value="SNc"/>
    <property type="match status" value="1"/>
</dbReference>
<dbReference type="PROSITE" id="PS01123">
    <property type="entry name" value="TNASE_1"/>
    <property type="match status" value="1"/>
</dbReference>
<reference evidence="5 6" key="1">
    <citation type="submission" date="2018-04" db="EMBL/GenBank/DDBJ databases">
        <title>Adhaeribacter sp. HMF7616 genome sequencing and assembly.</title>
        <authorList>
            <person name="Kang H."/>
            <person name="Kang J."/>
            <person name="Cha I."/>
            <person name="Kim H."/>
            <person name="Joh K."/>
        </authorList>
    </citation>
    <scope>NUCLEOTIDE SEQUENCE [LARGE SCALE GENOMIC DNA]</scope>
    <source>
        <strain evidence="5 6">HMF7616</strain>
    </source>
</reference>
<keyword evidence="1" id="KW-0540">Nuclease</keyword>
<evidence type="ECO:0000256" key="1">
    <source>
        <dbReference type="ARBA" id="ARBA00022722"/>
    </source>
</evidence>